<comment type="similarity">
    <text evidence="2 7">Belongs to the UPF0114 family.</text>
</comment>
<dbReference type="RefSeq" id="WP_076399417.1">
    <property type="nucleotide sequence ID" value="NZ_FTOA01000002.1"/>
</dbReference>
<feature type="transmembrane region" description="Helical" evidence="7">
    <location>
        <begin position="69"/>
        <end position="88"/>
    </location>
</feature>
<organism evidence="8 9">
    <name type="scientific">Insolitispirillum peregrinum</name>
    <dbReference type="NCBI Taxonomy" id="80876"/>
    <lineage>
        <taxon>Bacteria</taxon>
        <taxon>Pseudomonadati</taxon>
        <taxon>Pseudomonadota</taxon>
        <taxon>Alphaproteobacteria</taxon>
        <taxon>Rhodospirillales</taxon>
        <taxon>Novispirillaceae</taxon>
        <taxon>Insolitispirillum</taxon>
    </lineage>
</organism>
<evidence type="ECO:0000313" key="8">
    <source>
        <dbReference type="EMBL" id="SIS55660.1"/>
    </source>
</evidence>
<gene>
    <name evidence="8" type="ORF">SAMN05421779_102572</name>
</gene>
<evidence type="ECO:0000256" key="4">
    <source>
        <dbReference type="ARBA" id="ARBA00022692"/>
    </source>
</evidence>
<evidence type="ECO:0000256" key="3">
    <source>
        <dbReference type="ARBA" id="ARBA00022475"/>
    </source>
</evidence>
<keyword evidence="9" id="KW-1185">Reference proteome</keyword>
<dbReference type="InterPro" id="IPR005134">
    <property type="entry name" value="UPF0114"/>
</dbReference>
<feature type="transmembrane region" description="Helical" evidence="7">
    <location>
        <begin position="122"/>
        <end position="143"/>
    </location>
</feature>
<sequence length="181" mass="19647">MSDHSPVSPRQPHAVEVTIEKAILLSRWVQLPLFLGLIPAMLVLDYVFFEELWHGMTDLHSVAGGAPMLILGLLDLVMVANLVVMVAISGYENFVSPIEAASRGGLPGWIGRTGAGTLKVKLSASVVGISLIKLLHTFLLMQPGEESKVWLMVVVHMVFVVSTLLIAVLDKYLMTHGHSGE</sequence>
<accession>A0A1N7K248</accession>
<reference evidence="8 9" key="1">
    <citation type="submission" date="2017-01" db="EMBL/GenBank/DDBJ databases">
        <authorList>
            <person name="Mah S.A."/>
            <person name="Swanson W.J."/>
            <person name="Moy G.W."/>
            <person name="Vacquier V.D."/>
        </authorList>
    </citation>
    <scope>NUCLEOTIDE SEQUENCE [LARGE SCALE GENOMIC DNA]</scope>
    <source>
        <strain evidence="8 9">DSM 11589</strain>
    </source>
</reference>
<evidence type="ECO:0000256" key="5">
    <source>
        <dbReference type="ARBA" id="ARBA00022989"/>
    </source>
</evidence>
<keyword evidence="6 7" id="KW-0472">Membrane</keyword>
<proteinExistence type="inferred from homology"/>
<keyword evidence="3 7" id="KW-1003">Cell membrane</keyword>
<dbReference type="STRING" id="80876.SAMN05421779_102572"/>
<evidence type="ECO:0000256" key="1">
    <source>
        <dbReference type="ARBA" id="ARBA00004651"/>
    </source>
</evidence>
<evidence type="ECO:0000256" key="7">
    <source>
        <dbReference type="HAMAP-Rule" id="MF_00143"/>
    </source>
</evidence>
<evidence type="ECO:0000256" key="6">
    <source>
        <dbReference type="ARBA" id="ARBA00023136"/>
    </source>
</evidence>
<dbReference type="AlphaFoldDB" id="A0A1N7K248"/>
<dbReference type="Pfam" id="PF03350">
    <property type="entry name" value="UPF0114"/>
    <property type="match status" value="1"/>
</dbReference>
<feature type="transmembrane region" description="Helical" evidence="7">
    <location>
        <begin position="31"/>
        <end position="49"/>
    </location>
</feature>
<protein>
    <recommendedName>
        <fullName evidence="7">UPF0114 protein SAMN05421779_102572</fullName>
    </recommendedName>
</protein>
<dbReference type="HAMAP" id="MF_00143">
    <property type="entry name" value="UPF0114"/>
    <property type="match status" value="1"/>
</dbReference>
<dbReference type="EMBL" id="FTOA01000002">
    <property type="protein sequence ID" value="SIS55660.1"/>
    <property type="molecule type" value="Genomic_DNA"/>
</dbReference>
<dbReference type="PANTHER" id="PTHR38596">
    <property type="entry name" value="UPF0114 PROTEIN YQHA"/>
    <property type="match status" value="1"/>
</dbReference>
<dbReference type="Proteomes" id="UP000185678">
    <property type="component" value="Unassembled WGS sequence"/>
</dbReference>
<evidence type="ECO:0000256" key="2">
    <source>
        <dbReference type="ARBA" id="ARBA00005774"/>
    </source>
</evidence>
<keyword evidence="4 7" id="KW-0812">Transmembrane</keyword>
<dbReference type="PANTHER" id="PTHR38596:SF1">
    <property type="entry name" value="UPF0114 PROTEIN YQHA"/>
    <property type="match status" value="1"/>
</dbReference>
<comment type="subcellular location">
    <subcellularLocation>
        <location evidence="1 7">Cell membrane</location>
        <topology evidence="1 7">Multi-pass membrane protein</topology>
    </subcellularLocation>
</comment>
<dbReference type="InterPro" id="IPR020761">
    <property type="entry name" value="UPF0114_bac"/>
</dbReference>
<dbReference type="GO" id="GO:0005886">
    <property type="term" value="C:plasma membrane"/>
    <property type="evidence" value="ECO:0007669"/>
    <property type="project" value="UniProtKB-SubCell"/>
</dbReference>
<name>A0A1N7K248_9PROT</name>
<feature type="transmembrane region" description="Helical" evidence="7">
    <location>
        <begin position="149"/>
        <end position="169"/>
    </location>
</feature>
<keyword evidence="5 7" id="KW-1133">Transmembrane helix</keyword>
<evidence type="ECO:0000313" key="9">
    <source>
        <dbReference type="Proteomes" id="UP000185678"/>
    </source>
</evidence>